<dbReference type="EMBL" id="BARV01036202">
    <property type="protein sequence ID" value="GAI51485.1"/>
    <property type="molecule type" value="Genomic_DNA"/>
</dbReference>
<reference evidence="1" key="1">
    <citation type="journal article" date="2014" name="Front. Microbiol.">
        <title>High frequency of phylogenetically diverse reductive dehalogenase-homologous genes in deep subseafloor sedimentary metagenomes.</title>
        <authorList>
            <person name="Kawai M."/>
            <person name="Futagami T."/>
            <person name="Toyoda A."/>
            <person name="Takaki Y."/>
            <person name="Nishi S."/>
            <person name="Hori S."/>
            <person name="Arai W."/>
            <person name="Tsubouchi T."/>
            <person name="Morono Y."/>
            <person name="Uchiyama I."/>
            <person name="Ito T."/>
            <person name="Fujiyama A."/>
            <person name="Inagaki F."/>
            <person name="Takami H."/>
        </authorList>
    </citation>
    <scope>NUCLEOTIDE SEQUENCE</scope>
    <source>
        <strain evidence="1">Expedition CK06-06</strain>
    </source>
</reference>
<organism evidence="1">
    <name type="scientific">marine sediment metagenome</name>
    <dbReference type="NCBI Taxonomy" id="412755"/>
    <lineage>
        <taxon>unclassified sequences</taxon>
        <taxon>metagenomes</taxon>
        <taxon>ecological metagenomes</taxon>
    </lineage>
</organism>
<proteinExistence type="predicted"/>
<feature type="non-terminal residue" evidence="1">
    <location>
        <position position="1"/>
    </location>
</feature>
<gene>
    <name evidence="1" type="ORF">S06H3_56291</name>
</gene>
<name>X1QKG6_9ZZZZ</name>
<dbReference type="AlphaFoldDB" id="X1QKG6"/>
<comment type="caution">
    <text evidence="1">The sequence shown here is derived from an EMBL/GenBank/DDBJ whole genome shotgun (WGS) entry which is preliminary data.</text>
</comment>
<sequence>RLENLAKKSEPDLAPDELHAIFFALAILRALPQNVVSLLDSVLDLASSNRRN</sequence>
<accession>X1QKG6</accession>
<protein>
    <submittedName>
        <fullName evidence="1">Uncharacterized protein</fullName>
    </submittedName>
</protein>
<evidence type="ECO:0000313" key="1">
    <source>
        <dbReference type="EMBL" id="GAI51485.1"/>
    </source>
</evidence>